<dbReference type="AlphaFoldDB" id="A0A6J5VXL9"/>
<keyword evidence="2" id="KW-1185">Reference proteome</keyword>
<proteinExistence type="predicted"/>
<evidence type="ECO:0000313" key="1">
    <source>
        <dbReference type="EMBL" id="CAB4293896.1"/>
    </source>
</evidence>
<protein>
    <submittedName>
        <fullName evidence="1">Uncharacterized protein</fullName>
    </submittedName>
</protein>
<sequence length="121" mass="13258">MPAGNNGSEIRVPPYILPPICGGFPYLSPRGYPDRKTLLPSRYWSIVPAFPASARAPLSPLHNIREVAPESKCECPLEVPHARFDRERGGQLPPVLAPAAAPRELQYVVDLPPAAAPRYPR</sequence>
<dbReference type="EMBL" id="CAEKKB010000001">
    <property type="protein sequence ID" value="CAB4293896.1"/>
    <property type="molecule type" value="Genomic_DNA"/>
</dbReference>
<name>A0A6J5VXL9_PRUAR</name>
<gene>
    <name evidence="1" type="ORF">ORAREDHAP_LOCUS3320</name>
</gene>
<evidence type="ECO:0000313" key="2">
    <source>
        <dbReference type="Proteomes" id="UP000507245"/>
    </source>
</evidence>
<reference evidence="2" key="1">
    <citation type="journal article" date="2020" name="Genome Biol.">
        <title>Gamete binning: chromosome-level and haplotype-resolved genome assembly enabled by high-throughput single-cell sequencing of gamete genomes.</title>
        <authorList>
            <person name="Campoy J.A."/>
            <person name="Sun H."/>
            <person name="Goel M."/>
            <person name="Jiao W.-B."/>
            <person name="Folz-Donahue K."/>
            <person name="Wang N."/>
            <person name="Rubio M."/>
            <person name="Liu C."/>
            <person name="Kukat C."/>
            <person name="Ruiz D."/>
            <person name="Huettel B."/>
            <person name="Schneeberger K."/>
        </authorList>
    </citation>
    <scope>NUCLEOTIDE SEQUENCE [LARGE SCALE GENOMIC DNA]</scope>
    <source>
        <strain evidence="2">cv. Rojo Pasion</strain>
    </source>
</reference>
<accession>A0A6J5VXL9</accession>
<organism evidence="1 2">
    <name type="scientific">Prunus armeniaca</name>
    <name type="common">Apricot</name>
    <name type="synonym">Armeniaca vulgaris</name>
    <dbReference type="NCBI Taxonomy" id="36596"/>
    <lineage>
        <taxon>Eukaryota</taxon>
        <taxon>Viridiplantae</taxon>
        <taxon>Streptophyta</taxon>
        <taxon>Embryophyta</taxon>
        <taxon>Tracheophyta</taxon>
        <taxon>Spermatophyta</taxon>
        <taxon>Magnoliopsida</taxon>
        <taxon>eudicotyledons</taxon>
        <taxon>Gunneridae</taxon>
        <taxon>Pentapetalae</taxon>
        <taxon>rosids</taxon>
        <taxon>fabids</taxon>
        <taxon>Rosales</taxon>
        <taxon>Rosaceae</taxon>
        <taxon>Amygdaloideae</taxon>
        <taxon>Amygdaleae</taxon>
        <taxon>Prunus</taxon>
    </lineage>
</organism>
<dbReference type="Proteomes" id="UP000507245">
    <property type="component" value="Unassembled WGS sequence"/>
</dbReference>